<keyword evidence="2" id="KW-0812">Transmembrane</keyword>
<keyword evidence="2" id="KW-1133">Transmembrane helix</keyword>
<protein>
    <submittedName>
        <fullName evidence="3">Synaptotagmin 1</fullName>
    </submittedName>
</protein>
<organism evidence="3">
    <name type="scientific">Culex pipiens</name>
    <name type="common">House mosquito</name>
    <dbReference type="NCBI Taxonomy" id="7175"/>
    <lineage>
        <taxon>Eukaryota</taxon>
        <taxon>Metazoa</taxon>
        <taxon>Ecdysozoa</taxon>
        <taxon>Arthropoda</taxon>
        <taxon>Hexapoda</taxon>
        <taxon>Insecta</taxon>
        <taxon>Pterygota</taxon>
        <taxon>Neoptera</taxon>
        <taxon>Endopterygota</taxon>
        <taxon>Diptera</taxon>
        <taxon>Nematocera</taxon>
        <taxon>Culicoidea</taxon>
        <taxon>Culicidae</taxon>
        <taxon>Culicinae</taxon>
        <taxon>Culicini</taxon>
        <taxon>Culex</taxon>
        <taxon>Culex</taxon>
    </lineage>
</organism>
<feature type="compositionally biased region" description="Acidic residues" evidence="1">
    <location>
        <begin position="45"/>
        <end position="54"/>
    </location>
</feature>
<dbReference type="EMBL" id="HBUE01136614">
    <property type="protein sequence ID" value="CAG6498824.1"/>
    <property type="molecule type" value="Transcribed_RNA"/>
</dbReference>
<dbReference type="AlphaFoldDB" id="A0A8D8G9T3"/>
<name>A0A8D8G9T3_CULPI</name>
<feature type="transmembrane region" description="Helical" evidence="2">
    <location>
        <begin position="89"/>
        <end position="110"/>
    </location>
</feature>
<accession>A0A8D8G9T3</accession>
<sequence>MAPGLKIWKREAETETDAAKLSEAATTLATKIFGHKHHRTTTESTELETEENDDYSSTAGPTKGEAEKISEKAAEITEALAHEMGIPTWGLVSIIIAVCLIILGICGFCIRRCFRKRRSKDGKKGMKGVDLKSVQLLGSAYKEKVFSRISFIKSVSVYRCIVICAFTKTNQIPTAKACKKKIVCKPKPKKKSVVFVVKPSFKAEPI</sequence>
<evidence type="ECO:0000256" key="2">
    <source>
        <dbReference type="SAM" id="Phobius"/>
    </source>
</evidence>
<proteinExistence type="predicted"/>
<feature type="region of interest" description="Disordered" evidence="1">
    <location>
        <begin position="32"/>
        <end position="66"/>
    </location>
</feature>
<evidence type="ECO:0000256" key="1">
    <source>
        <dbReference type="SAM" id="MobiDB-lite"/>
    </source>
</evidence>
<keyword evidence="2" id="KW-0472">Membrane</keyword>
<reference evidence="3" key="1">
    <citation type="submission" date="2021-05" db="EMBL/GenBank/DDBJ databases">
        <authorList>
            <person name="Alioto T."/>
            <person name="Alioto T."/>
            <person name="Gomez Garrido J."/>
        </authorList>
    </citation>
    <scope>NUCLEOTIDE SEQUENCE</scope>
</reference>
<evidence type="ECO:0000313" key="3">
    <source>
        <dbReference type="EMBL" id="CAG6498824.1"/>
    </source>
</evidence>